<feature type="non-terminal residue" evidence="2">
    <location>
        <position position="1"/>
    </location>
</feature>
<evidence type="ECO:0000313" key="2">
    <source>
        <dbReference type="EMBL" id="POY70290.1"/>
    </source>
</evidence>
<proteinExistence type="predicted"/>
<dbReference type="Proteomes" id="UP000237144">
    <property type="component" value="Unassembled WGS sequence"/>
</dbReference>
<dbReference type="EMBL" id="PJQD01000131">
    <property type="protein sequence ID" value="POY70290.1"/>
    <property type="molecule type" value="Genomic_DNA"/>
</dbReference>
<feature type="region of interest" description="Disordered" evidence="1">
    <location>
        <begin position="36"/>
        <end position="119"/>
    </location>
</feature>
<evidence type="ECO:0000256" key="1">
    <source>
        <dbReference type="SAM" id="MobiDB-lite"/>
    </source>
</evidence>
<reference evidence="2 3" key="1">
    <citation type="journal article" date="2018" name="Front. Microbiol.">
        <title>Prospects for Fungal Bioremediation of Acidic Radioactive Waste Sites: Characterization and Genome Sequence of Rhodotorula taiwanensis MD1149.</title>
        <authorList>
            <person name="Tkavc R."/>
            <person name="Matrosova V.Y."/>
            <person name="Grichenko O.E."/>
            <person name="Gostincar C."/>
            <person name="Volpe R.P."/>
            <person name="Klimenkova P."/>
            <person name="Gaidamakova E.K."/>
            <person name="Zhou C.E."/>
            <person name="Stewart B.J."/>
            <person name="Lyman M.G."/>
            <person name="Malfatti S.A."/>
            <person name="Rubinfeld B."/>
            <person name="Courtot M."/>
            <person name="Singh J."/>
            <person name="Dalgard C.L."/>
            <person name="Hamilton T."/>
            <person name="Frey K.G."/>
            <person name="Gunde-Cimerman N."/>
            <person name="Dugan L."/>
            <person name="Daly M.J."/>
        </authorList>
    </citation>
    <scope>NUCLEOTIDE SEQUENCE [LARGE SCALE GENOMIC DNA]</scope>
    <source>
        <strain evidence="2 3">MD1149</strain>
    </source>
</reference>
<sequence>YTEFDHDPTPAIIAASRATLDSKPPKRRSVLEMLQSPFNNLLPTPSVDGSGKKATGAKKTKTMGTTSRNGPNGIVISAPIRPPSEVDHGLGSKFSGGVGGSTMAAGPAPPPPIYHRGDE</sequence>
<name>A0A2S5B0I0_9BASI</name>
<comment type="caution">
    <text evidence="2">The sequence shown here is derived from an EMBL/GenBank/DDBJ whole genome shotgun (WGS) entry which is preliminary data.</text>
</comment>
<evidence type="ECO:0000313" key="3">
    <source>
        <dbReference type="Proteomes" id="UP000237144"/>
    </source>
</evidence>
<organism evidence="2 3">
    <name type="scientific">Rhodotorula taiwanensis</name>
    <dbReference type="NCBI Taxonomy" id="741276"/>
    <lineage>
        <taxon>Eukaryota</taxon>
        <taxon>Fungi</taxon>
        <taxon>Dikarya</taxon>
        <taxon>Basidiomycota</taxon>
        <taxon>Pucciniomycotina</taxon>
        <taxon>Microbotryomycetes</taxon>
        <taxon>Sporidiobolales</taxon>
        <taxon>Sporidiobolaceae</taxon>
        <taxon>Rhodotorula</taxon>
    </lineage>
</organism>
<accession>A0A2S5B0I0</accession>
<gene>
    <name evidence="2" type="ORF">BMF94_6706</name>
</gene>
<protein>
    <submittedName>
        <fullName evidence="2">Uncharacterized protein</fullName>
    </submittedName>
</protein>
<dbReference type="AlphaFoldDB" id="A0A2S5B0I0"/>
<keyword evidence="3" id="KW-1185">Reference proteome</keyword>